<organism evidence="2 3">
    <name type="scientific">Sapientia aquatica</name>
    <dbReference type="NCBI Taxonomy" id="1549640"/>
    <lineage>
        <taxon>Bacteria</taxon>
        <taxon>Pseudomonadati</taxon>
        <taxon>Pseudomonadota</taxon>
        <taxon>Betaproteobacteria</taxon>
        <taxon>Burkholderiales</taxon>
        <taxon>Oxalobacteraceae</taxon>
        <taxon>Sapientia</taxon>
    </lineage>
</organism>
<dbReference type="InterPro" id="IPR014710">
    <property type="entry name" value="RmlC-like_jellyroll"/>
</dbReference>
<feature type="domain" description="ChrR-like cupin" evidence="1">
    <location>
        <begin position="117"/>
        <end position="216"/>
    </location>
</feature>
<dbReference type="RefSeq" id="WP_133329363.1">
    <property type="nucleotide sequence ID" value="NZ_SMYL01000007.1"/>
</dbReference>
<evidence type="ECO:0000313" key="2">
    <source>
        <dbReference type="EMBL" id="TDK64437.1"/>
    </source>
</evidence>
<dbReference type="SUPFAM" id="SSF51182">
    <property type="entry name" value="RmlC-like cupins"/>
    <property type="match status" value="2"/>
</dbReference>
<evidence type="ECO:0000313" key="3">
    <source>
        <dbReference type="Proteomes" id="UP000294829"/>
    </source>
</evidence>
<dbReference type="EMBL" id="SMYL01000007">
    <property type="protein sequence ID" value="TDK64437.1"/>
    <property type="molecule type" value="Genomic_DNA"/>
</dbReference>
<keyword evidence="3" id="KW-1185">Reference proteome</keyword>
<dbReference type="OrthoDB" id="9801227at2"/>
<dbReference type="InterPro" id="IPR011051">
    <property type="entry name" value="RmlC_Cupin_sf"/>
</dbReference>
<gene>
    <name evidence="2" type="ORF">E2I14_13390</name>
</gene>
<dbReference type="Gene3D" id="2.60.120.10">
    <property type="entry name" value="Jelly Rolls"/>
    <property type="match status" value="2"/>
</dbReference>
<name>A0A4R5VYC3_9BURK</name>
<evidence type="ECO:0000259" key="1">
    <source>
        <dbReference type="Pfam" id="PF12973"/>
    </source>
</evidence>
<dbReference type="InterPro" id="IPR025979">
    <property type="entry name" value="ChrR-like_cupin_dom"/>
</dbReference>
<accession>A0A4R5VYC3</accession>
<comment type="caution">
    <text evidence="2">The sequence shown here is derived from an EMBL/GenBank/DDBJ whole genome shotgun (WGS) entry which is preliminary data.</text>
</comment>
<reference evidence="2 3" key="1">
    <citation type="submission" date="2019-03" db="EMBL/GenBank/DDBJ databases">
        <title>Sapientia aquatica gen. nov., sp. nov., isolated from a crater lake.</title>
        <authorList>
            <person name="Felfoldi T."/>
            <person name="Szabo A."/>
            <person name="Toth E."/>
            <person name="Schumann P."/>
            <person name="Keki Z."/>
            <person name="Marialigeti K."/>
            <person name="Mathe I."/>
        </authorList>
    </citation>
    <scope>NUCLEOTIDE SEQUENCE [LARGE SCALE GENOMIC DNA]</scope>
    <source>
        <strain evidence="2 3">SA-152</strain>
    </source>
</reference>
<dbReference type="CDD" id="cd20303">
    <property type="entry name" value="cupin_ChrR_1"/>
    <property type="match status" value="2"/>
</dbReference>
<dbReference type="Proteomes" id="UP000294829">
    <property type="component" value="Unassembled WGS sequence"/>
</dbReference>
<dbReference type="AlphaFoldDB" id="A0A4R5VYC3"/>
<feature type="domain" description="ChrR-like cupin" evidence="1">
    <location>
        <begin position="9"/>
        <end position="111"/>
    </location>
</feature>
<sequence length="231" mass="25748">MNLNTDYSQRIIMQTEQVVWVDSPVAGIKRKLLERDGGEVARATSIVHYAPGSQFNLHTHELGEEIFVLEGDFQDESGSYGAGSYIKNPPGSSHSPRSINGCTLFVKLRYLAPDDSTRIVIDTTTAQWYPGLVAGLSVLPLSEFETVHTALVRWMPGTQFNPHRHFGGEEILVVQGVFEDEFGRYPAGTWLRSPHMSMHTPFSTEGCLILVKTGHLFIDKLSPQQGQQGRY</sequence>
<dbReference type="Pfam" id="PF12973">
    <property type="entry name" value="Cupin_7"/>
    <property type="match status" value="2"/>
</dbReference>
<protein>
    <submittedName>
        <fullName evidence="2">Cupin</fullName>
    </submittedName>
</protein>
<proteinExistence type="predicted"/>